<dbReference type="EMBL" id="CATOUU010001049">
    <property type="protein sequence ID" value="CAI9968825.1"/>
    <property type="molecule type" value="Genomic_DNA"/>
</dbReference>
<keyword evidence="1" id="KW-0812">Transmembrane</keyword>
<evidence type="ECO:0000256" key="1">
    <source>
        <dbReference type="SAM" id="Phobius"/>
    </source>
</evidence>
<dbReference type="Proteomes" id="UP001642409">
    <property type="component" value="Unassembled WGS sequence"/>
</dbReference>
<evidence type="ECO:0000313" key="2">
    <source>
        <dbReference type="EMBL" id="CAI9968825.1"/>
    </source>
</evidence>
<feature type="transmembrane region" description="Helical" evidence="1">
    <location>
        <begin position="142"/>
        <end position="159"/>
    </location>
</feature>
<sequence length="300" mass="34033">MEKKLSSSAEKLLGAAARIGMNAFASLLLPPPFLLSVLACPCSSGSRFSDSKVQKMFMQTLNDGKSTESEFQIIIYYKNAQSNHPIRHASRRTSGITRLSPQVLLLTSEVIFVTIFGMNLGTIVSAATRIASKFRAGNNDSLISFFLFRLTYSFGLQFMNNGLCINQMLNMINVNIYIQPVLKVERLACESPCFAFESLNEVCLCRLEEVIYIYIYKIKFYSLQLIVFMYICNLEQFTNSDRWVRLWRNAYILISSVQDVMDIQVSFVSTFAFSCEVELYILYHSSVTCLANFLNFSVNG</sequence>
<keyword evidence="1" id="KW-1133">Transmembrane helix</keyword>
<organism evidence="2">
    <name type="scientific">Hexamita inflata</name>
    <dbReference type="NCBI Taxonomy" id="28002"/>
    <lineage>
        <taxon>Eukaryota</taxon>
        <taxon>Metamonada</taxon>
        <taxon>Diplomonadida</taxon>
        <taxon>Hexamitidae</taxon>
        <taxon>Hexamitinae</taxon>
        <taxon>Hexamita</taxon>
    </lineage>
</organism>
<evidence type="ECO:0000313" key="3">
    <source>
        <dbReference type="EMBL" id="CAL6102886.1"/>
    </source>
</evidence>
<dbReference type="EMBL" id="CAXDID020000560">
    <property type="protein sequence ID" value="CAL6102886.1"/>
    <property type="molecule type" value="Genomic_DNA"/>
</dbReference>
<gene>
    <name evidence="2" type="ORF">HINF_LOCUS56470</name>
    <name evidence="3" type="ORF">HINF_LOCUS71879</name>
</gene>
<protein>
    <submittedName>
        <fullName evidence="3">Hypothetical_protein</fullName>
    </submittedName>
</protein>
<keyword evidence="4" id="KW-1185">Reference proteome</keyword>
<keyword evidence="1" id="KW-0472">Membrane</keyword>
<feature type="transmembrane region" description="Helical" evidence="1">
    <location>
        <begin position="110"/>
        <end position="130"/>
    </location>
</feature>
<evidence type="ECO:0000313" key="4">
    <source>
        <dbReference type="Proteomes" id="UP001642409"/>
    </source>
</evidence>
<reference evidence="2" key="1">
    <citation type="submission" date="2023-06" db="EMBL/GenBank/DDBJ databases">
        <authorList>
            <person name="Kurt Z."/>
        </authorList>
    </citation>
    <scope>NUCLEOTIDE SEQUENCE</scope>
</reference>
<proteinExistence type="predicted"/>
<name>A0AA86RLU6_9EUKA</name>
<comment type="caution">
    <text evidence="2">The sequence shown here is derived from an EMBL/GenBank/DDBJ whole genome shotgun (WGS) entry which is preliminary data.</text>
</comment>
<dbReference type="AlphaFoldDB" id="A0AA86RLU6"/>
<accession>A0AA86RLU6</accession>
<reference evidence="3 4" key="2">
    <citation type="submission" date="2024-07" db="EMBL/GenBank/DDBJ databases">
        <authorList>
            <person name="Akdeniz Z."/>
        </authorList>
    </citation>
    <scope>NUCLEOTIDE SEQUENCE [LARGE SCALE GENOMIC DNA]</scope>
</reference>